<feature type="transmembrane region" description="Helical" evidence="2">
    <location>
        <begin position="58"/>
        <end position="78"/>
    </location>
</feature>
<protein>
    <submittedName>
        <fullName evidence="3">DUF2933 domain-containing protein</fullName>
    </submittedName>
</protein>
<evidence type="ECO:0000313" key="4">
    <source>
        <dbReference type="Proteomes" id="UP000246132"/>
    </source>
</evidence>
<feature type="region of interest" description="Disordered" evidence="1">
    <location>
        <begin position="1"/>
        <end position="23"/>
    </location>
</feature>
<organism evidence="3 4">
    <name type="scientific">Oceaniradius stylonematis</name>
    <dbReference type="NCBI Taxonomy" id="2184161"/>
    <lineage>
        <taxon>Bacteria</taxon>
        <taxon>Pseudomonadati</taxon>
        <taxon>Pseudomonadota</taxon>
        <taxon>Alphaproteobacteria</taxon>
        <taxon>Hyphomicrobiales</taxon>
        <taxon>Ahrensiaceae</taxon>
        <taxon>Oceaniradius</taxon>
    </lineage>
</organism>
<dbReference type="Pfam" id="PF11666">
    <property type="entry name" value="DUF2933"/>
    <property type="match status" value="1"/>
</dbReference>
<gene>
    <name evidence="3" type="ORF">DEM25_008040</name>
</gene>
<dbReference type="EMBL" id="QFWV02000004">
    <property type="protein sequence ID" value="RKF07697.1"/>
    <property type="molecule type" value="Genomic_DNA"/>
</dbReference>
<feature type="transmembrane region" description="Helical" evidence="2">
    <location>
        <begin position="32"/>
        <end position="52"/>
    </location>
</feature>
<proteinExistence type="predicted"/>
<sequence>MKTPYNPYRRSVPAIPASKQSGKETEHSVSHWLMMACCVAMVAGVGLIVLAAPEGQPLTQLLWAASPLLACLGMHLVMHKLIGTSCHSEKSKKDTEQ</sequence>
<comment type="caution">
    <text evidence="3">The sequence shown here is derived from an EMBL/GenBank/DDBJ whole genome shotgun (WGS) entry which is preliminary data.</text>
</comment>
<reference evidence="3 4" key="1">
    <citation type="journal article" date="2018" name="Int. J. Syst. Bacteriol.">
        <title>Oceaniradius stylonemae gen. nov., sp. nov., isolated from a red alga, Stylonema cornu-cervi.</title>
        <authorList>
            <person name="Jeong S."/>
        </authorList>
    </citation>
    <scope>NUCLEOTIDE SEQUENCE [LARGE SCALE GENOMIC DNA]</scope>
    <source>
        <strain evidence="3 4">StC1</strain>
    </source>
</reference>
<dbReference type="InterPro" id="IPR021682">
    <property type="entry name" value="DUF2933"/>
</dbReference>
<keyword evidence="2" id="KW-1133">Transmembrane helix</keyword>
<dbReference type="AlphaFoldDB" id="A0A3A8ABM4"/>
<dbReference type="Proteomes" id="UP000246132">
    <property type="component" value="Unassembled WGS sequence"/>
</dbReference>
<evidence type="ECO:0000256" key="2">
    <source>
        <dbReference type="SAM" id="Phobius"/>
    </source>
</evidence>
<dbReference type="RefSeq" id="WP_109765439.1">
    <property type="nucleotide sequence ID" value="NZ_CP159474.1"/>
</dbReference>
<keyword evidence="2" id="KW-0812">Transmembrane</keyword>
<keyword evidence="2" id="KW-0472">Membrane</keyword>
<name>A0A3A8ABM4_9HYPH</name>
<dbReference type="OrthoDB" id="7850212at2"/>
<accession>A0A3A8ABM4</accession>
<evidence type="ECO:0000313" key="3">
    <source>
        <dbReference type="EMBL" id="RKF07697.1"/>
    </source>
</evidence>
<evidence type="ECO:0000256" key="1">
    <source>
        <dbReference type="SAM" id="MobiDB-lite"/>
    </source>
</evidence>
<keyword evidence="4" id="KW-1185">Reference proteome</keyword>